<dbReference type="Pfam" id="PF14547">
    <property type="entry name" value="Hydrophob_seed"/>
    <property type="match status" value="1"/>
</dbReference>
<reference evidence="2" key="1">
    <citation type="submission" date="2021-03" db="EMBL/GenBank/DDBJ databases">
        <authorList>
            <consortium name="Genoscope - CEA"/>
            <person name="William W."/>
        </authorList>
    </citation>
    <scope>NUCLEOTIDE SEQUENCE</scope>
    <source>
        <strain evidence="2">Doubled-haploid Pahang</strain>
    </source>
</reference>
<dbReference type="Proteomes" id="UP000012960">
    <property type="component" value="Unplaced"/>
</dbReference>
<proteinExistence type="predicted"/>
<dbReference type="OMA" id="KCRSDFT"/>
<dbReference type="Gramene" id="Ma04_t36840.1">
    <property type="protein sequence ID" value="Ma04_p36840.1"/>
    <property type="gene ID" value="Ma04_g36840"/>
</dbReference>
<dbReference type="OrthoDB" id="1303045at2759"/>
<organism evidence="3 4">
    <name type="scientific">Musa acuminata subsp. malaccensis</name>
    <name type="common">Wild banana</name>
    <name type="synonym">Musa malaccensis</name>
    <dbReference type="NCBI Taxonomy" id="214687"/>
    <lineage>
        <taxon>Eukaryota</taxon>
        <taxon>Viridiplantae</taxon>
        <taxon>Streptophyta</taxon>
        <taxon>Embryophyta</taxon>
        <taxon>Tracheophyta</taxon>
        <taxon>Spermatophyta</taxon>
        <taxon>Magnoliopsida</taxon>
        <taxon>Liliopsida</taxon>
        <taxon>Zingiberales</taxon>
        <taxon>Musaceae</taxon>
        <taxon>Musa</taxon>
    </lineage>
</organism>
<gene>
    <name evidence="2" type="ORF">GSMUA_142820.1</name>
</gene>
<accession>A0A804IXZ0</accession>
<reference evidence="3" key="2">
    <citation type="submission" date="2021-05" db="UniProtKB">
        <authorList>
            <consortium name="EnsemblPlants"/>
        </authorList>
    </citation>
    <scope>IDENTIFICATION</scope>
    <source>
        <strain evidence="3">subsp. malaccensis</strain>
    </source>
</reference>
<dbReference type="EMBL" id="HG996469">
    <property type="protein sequence ID" value="CAG1844487.1"/>
    <property type="molecule type" value="Genomic_DNA"/>
</dbReference>
<dbReference type="InterPro" id="IPR036312">
    <property type="entry name" value="Bifun_inhib/LTP/seed_sf"/>
</dbReference>
<dbReference type="AlphaFoldDB" id="A0A804IXZ0"/>
<dbReference type="InterPro" id="IPR051636">
    <property type="entry name" value="Plant_LTP/defense-related"/>
</dbReference>
<keyword evidence="4" id="KW-1185">Reference proteome</keyword>
<protein>
    <submittedName>
        <fullName evidence="2">(wild Malaysian banana) hypothetical protein</fullName>
    </submittedName>
</protein>
<evidence type="ECO:0000259" key="1">
    <source>
        <dbReference type="Pfam" id="PF14547"/>
    </source>
</evidence>
<evidence type="ECO:0000313" key="2">
    <source>
        <dbReference type="EMBL" id="CAG1844487.1"/>
    </source>
</evidence>
<evidence type="ECO:0000313" key="4">
    <source>
        <dbReference type="Proteomes" id="UP000012960"/>
    </source>
</evidence>
<dbReference type="CDD" id="cd01958">
    <property type="entry name" value="HPS_like"/>
    <property type="match status" value="1"/>
</dbReference>
<dbReference type="SUPFAM" id="SSF47699">
    <property type="entry name" value="Bifunctional inhibitor/lipid-transfer protein/seed storage 2S albumin"/>
    <property type="match status" value="1"/>
</dbReference>
<name>A0A804IXZ0_MUSAM</name>
<dbReference type="InParanoid" id="A0A804IXZ0"/>
<dbReference type="FunCoup" id="A0A804IXZ0">
    <property type="interactions" value="2640"/>
</dbReference>
<evidence type="ECO:0000313" key="3">
    <source>
        <dbReference type="EnsemblPlants" id="Ma04_p36840.1"/>
    </source>
</evidence>
<dbReference type="Gene3D" id="1.10.110.10">
    <property type="entry name" value="Plant lipid-transfer and hydrophobic proteins"/>
    <property type="match status" value="1"/>
</dbReference>
<sequence>MAAVFFIHMAYFHQKPWLPKSFFAFGSSKSASLFLTLNLLFPAFTSACGTTSTSTTPSPKPRGSGKCLVDTLKLATYANVWNGLITVAIGKFPKQPCECCTLINGVIDLNTTVCLCAAPKANVLGIHLDLPINLSLLFNYCGKKVPSEFQRL</sequence>
<dbReference type="EnsemblPlants" id="Ma04_t36840.1">
    <property type="protein sequence ID" value="Ma04_p36840.1"/>
    <property type="gene ID" value="Ma04_g36840"/>
</dbReference>
<dbReference type="InterPro" id="IPR027923">
    <property type="entry name" value="Hydrophob_seed_dom"/>
</dbReference>
<dbReference type="PANTHER" id="PTHR31731">
    <property type="match status" value="1"/>
</dbReference>
<feature type="domain" description="Hydrophobic seed protein" evidence="1">
    <location>
        <begin position="67"/>
        <end position="150"/>
    </location>
</feature>